<name>A0A6C0BPD2_9ZZZZ</name>
<dbReference type="EMBL" id="MN739210">
    <property type="protein sequence ID" value="QHS93842.1"/>
    <property type="molecule type" value="Genomic_DNA"/>
</dbReference>
<protein>
    <submittedName>
        <fullName evidence="1">Uncharacterized protein</fullName>
    </submittedName>
</protein>
<organism evidence="1">
    <name type="scientific">viral metagenome</name>
    <dbReference type="NCBI Taxonomy" id="1070528"/>
    <lineage>
        <taxon>unclassified sequences</taxon>
        <taxon>metagenomes</taxon>
        <taxon>organismal metagenomes</taxon>
    </lineage>
</organism>
<evidence type="ECO:0000313" key="1">
    <source>
        <dbReference type="EMBL" id="QHS93842.1"/>
    </source>
</evidence>
<dbReference type="AlphaFoldDB" id="A0A6C0BPD2"/>
<accession>A0A6C0BPD2</accession>
<sequence>MQTRGRKRRRAQEASPCLAYLPLNLCNLVDAYRGAEKLRGIKTLVCRVNGCIQKLCVRGQKLYISTMTHHYTYSWKDHCIIKSKNDAQFEDPVNRGSPCRNGVVRYAIRGQNVIADVPFQHNIAPQTILYDVYPLMLCVPMGDDRVAIMSWRHLYLWDWKKLDPQKLQICETTRELQMTIVALPDGRLAVGTDNGNVYFIA</sequence>
<reference evidence="1" key="1">
    <citation type="journal article" date="2020" name="Nature">
        <title>Giant virus diversity and host interactions through global metagenomics.</title>
        <authorList>
            <person name="Schulz F."/>
            <person name="Roux S."/>
            <person name="Paez-Espino D."/>
            <person name="Jungbluth S."/>
            <person name="Walsh D.A."/>
            <person name="Denef V.J."/>
            <person name="McMahon K.D."/>
            <person name="Konstantinidis K.T."/>
            <person name="Eloe-Fadrosh E.A."/>
            <person name="Kyrpides N.C."/>
            <person name="Woyke T."/>
        </authorList>
    </citation>
    <scope>NUCLEOTIDE SEQUENCE</scope>
    <source>
        <strain evidence="1">GVMAG-M-3300018080-19</strain>
    </source>
</reference>
<proteinExistence type="predicted"/>